<accession>A0ABY3HLG2</accession>
<dbReference type="EMBL" id="VORV01000009">
    <property type="protein sequence ID" value="TXD77048.1"/>
    <property type="molecule type" value="Genomic_DNA"/>
</dbReference>
<evidence type="ECO:0000313" key="4">
    <source>
        <dbReference type="Proteomes" id="UP000321927"/>
    </source>
</evidence>
<evidence type="ECO:0000256" key="1">
    <source>
        <dbReference type="SAM" id="Coils"/>
    </source>
</evidence>
<sequence length="135" mass="15606">MKTAIFTWLFLLPIQIYAYSYDSQFREATLENSTIEVEGMVNKNADLIARSEMLAGIENFQAIAASQEKDIQKLKSQLAHKNHEINSQELTQWKSQSATLIFFVGMLIFAFLYIRNKLHTDQSELITIHTYTPEK</sequence>
<comment type="caution">
    <text evidence="3">The sequence shown here is derived from an EMBL/GenBank/DDBJ whole genome shotgun (WGS) entry which is preliminary data.</text>
</comment>
<keyword evidence="1" id="KW-0175">Coiled coil</keyword>
<dbReference type="RefSeq" id="WP_086501986.1">
    <property type="nucleotide sequence ID" value="NZ_MSSV01000012.1"/>
</dbReference>
<feature type="transmembrane region" description="Helical" evidence="2">
    <location>
        <begin position="97"/>
        <end position="114"/>
    </location>
</feature>
<keyword evidence="2" id="KW-1133">Transmembrane helix</keyword>
<proteinExistence type="predicted"/>
<dbReference type="Proteomes" id="UP000321927">
    <property type="component" value="Unassembled WGS sequence"/>
</dbReference>
<keyword evidence="4" id="KW-1185">Reference proteome</keyword>
<evidence type="ECO:0000313" key="3">
    <source>
        <dbReference type="EMBL" id="TXD77048.1"/>
    </source>
</evidence>
<feature type="coiled-coil region" evidence="1">
    <location>
        <begin position="57"/>
        <end position="91"/>
    </location>
</feature>
<organism evidence="3 4">
    <name type="scientific">Algoriphagus ratkowskyi</name>
    <dbReference type="NCBI Taxonomy" id="57028"/>
    <lineage>
        <taxon>Bacteria</taxon>
        <taxon>Pseudomonadati</taxon>
        <taxon>Bacteroidota</taxon>
        <taxon>Cytophagia</taxon>
        <taxon>Cytophagales</taxon>
        <taxon>Cyclobacteriaceae</taxon>
        <taxon>Algoriphagus</taxon>
    </lineage>
</organism>
<gene>
    <name evidence="3" type="ORF">ESW18_14680</name>
</gene>
<keyword evidence="2" id="KW-0812">Transmembrane</keyword>
<evidence type="ECO:0000256" key="2">
    <source>
        <dbReference type="SAM" id="Phobius"/>
    </source>
</evidence>
<protein>
    <submittedName>
        <fullName evidence="3">Uncharacterized protein</fullName>
    </submittedName>
</protein>
<reference evidence="3 4" key="1">
    <citation type="submission" date="2019-08" db="EMBL/GenBank/DDBJ databases">
        <title>Genome of Algoriphagus ratkowskyi IC026.</title>
        <authorList>
            <person name="Bowman J.P."/>
        </authorList>
    </citation>
    <scope>NUCLEOTIDE SEQUENCE [LARGE SCALE GENOMIC DNA]</scope>
    <source>
        <strain evidence="3 4">IC026</strain>
    </source>
</reference>
<keyword evidence="2" id="KW-0472">Membrane</keyword>
<name>A0ABY3HLG2_9BACT</name>